<accession>A0AAF5DQ65</accession>
<feature type="transmembrane region" description="Helical" evidence="1">
    <location>
        <begin position="541"/>
        <end position="560"/>
    </location>
</feature>
<dbReference type="InterPro" id="IPR036259">
    <property type="entry name" value="MFS_trans_sf"/>
</dbReference>
<feature type="transmembrane region" description="Helical" evidence="1">
    <location>
        <begin position="220"/>
        <end position="239"/>
    </location>
</feature>
<reference evidence="3" key="1">
    <citation type="submission" date="2024-02" db="UniProtKB">
        <authorList>
            <consortium name="WormBaseParasite"/>
        </authorList>
    </citation>
    <scope>IDENTIFICATION</scope>
</reference>
<evidence type="ECO:0000256" key="1">
    <source>
        <dbReference type="SAM" id="Phobius"/>
    </source>
</evidence>
<keyword evidence="2" id="KW-1185">Reference proteome</keyword>
<sequence length="603" mass="69558">MNIYRSSLSSLLNNKIRHINFFLLIAILSLMHGNLFFLNILYIKDLRIKEYYSLSINNNTFDIKDIPERTKRSISTNDNLEEKGHPVLQDVYDKNSFNNIVKNQTINNKTSIRRIILTKSTIKEATTIPTTTKEIEWIDGTEYIKNLTNYYNKELKKEILISKEEDNNIIHSDKIFTYKIPTNFFKTFFETLFFASPGIGMLIGLSPITKCVYKYGIQKTLTTCGIINGCCMAFIPVIIDMKNIYLLITLRLILGFFTSSTFSIIGSHIVNWESIGDQTSSLNIGIVSSVIGPIITWPLVIFCENSSSIRYIHYSLSSIIILFTGIFYIFYRNDPTKHPWIRGQEIIKIRSCKILSQKINKAKIFSQIIMCLDTWILVVSSLAYFALVSFGLIYLPFFIFFTLKYTFTKAVIYSVVPLIFLFLSHGLMSVINYFMNNSNNLNKSKICNSLAYFTSAAFLSSIIFLTPEMGIKYLSYLLIVLSFIPLGFVCFGFLQCTTSVGKHYGQYIVAMYQISFSISLAFIPFLVTFTIKNNDIFEWKFFFLHLSLLFLICNIVYIFLAEIEPLQFAENSWLDDSKQQNAQEMRLIGLDEEYGIVEMKEIQ</sequence>
<feature type="transmembrane region" description="Helical" evidence="1">
    <location>
        <begin position="506"/>
        <end position="529"/>
    </location>
</feature>
<name>A0AAF5DQ65_STRER</name>
<dbReference type="GO" id="GO:0022857">
    <property type="term" value="F:transmembrane transporter activity"/>
    <property type="evidence" value="ECO:0007669"/>
    <property type="project" value="InterPro"/>
</dbReference>
<dbReference type="Gene3D" id="1.20.1250.20">
    <property type="entry name" value="MFS general substrate transporter like domains"/>
    <property type="match status" value="1"/>
</dbReference>
<dbReference type="PANTHER" id="PTHR45757">
    <property type="entry name" value="PROTEIN CBG23364-RELATED"/>
    <property type="match status" value="1"/>
</dbReference>
<feature type="transmembrane region" description="Helical" evidence="1">
    <location>
        <begin position="446"/>
        <end position="467"/>
    </location>
</feature>
<feature type="transmembrane region" description="Helical" evidence="1">
    <location>
        <begin position="411"/>
        <end position="434"/>
    </location>
</feature>
<keyword evidence="1" id="KW-1133">Transmembrane helix</keyword>
<feature type="transmembrane region" description="Helical" evidence="1">
    <location>
        <begin position="21"/>
        <end position="43"/>
    </location>
</feature>
<dbReference type="InterPro" id="IPR011701">
    <property type="entry name" value="MFS"/>
</dbReference>
<feature type="transmembrane region" description="Helical" evidence="1">
    <location>
        <begin position="245"/>
        <end position="270"/>
    </location>
</feature>
<protein>
    <submittedName>
        <fullName evidence="3">Major facilitator superfamily (MFS) profile domain-containing protein</fullName>
    </submittedName>
</protein>
<dbReference type="Pfam" id="PF07690">
    <property type="entry name" value="MFS_1"/>
    <property type="match status" value="1"/>
</dbReference>
<keyword evidence="1" id="KW-0812">Transmembrane</keyword>
<dbReference type="PANTHER" id="PTHR45757:SF7">
    <property type="entry name" value="MFS DOMAIN-CONTAINING PROTEIN"/>
    <property type="match status" value="1"/>
</dbReference>
<dbReference type="SUPFAM" id="SSF103473">
    <property type="entry name" value="MFS general substrate transporter"/>
    <property type="match status" value="1"/>
</dbReference>
<organism evidence="2 3">
    <name type="scientific">Strongyloides stercoralis</name>
    <name type="common">Threadworm</name>
    <dbReference type="NCBI Taxonomy" id="6248"/>
    <lineage>
        <taxon>Eukaryota</taxon>
        <taxon>Metazoa</taxon>
        <taxon>Ecdysozoa</taxon>
        <taxon>Nematoda</taxon>
        <taxon>Chromadorea</taxon>
        <taxon>Rhabditida</taxon>
        <taxon>Tylenchina</taxon>
        <taxon>Panagrolaimomorpha</taxon>
        <taxon>Strongyloidoidea</taxon>
        <taxon>Strongyloididae</taxon>
        <taxon>Strongyloides</taxon>
    </lineage>
</organism>
<feature type="transmembrane region" description="Helical" evidence="1">
    <location>
        <begin position="282"/>
        <end position="300"/>
    </location>
</feature>
<dbReference type="Proteomes" id="UP000035681">
    <property type="component" value="Unplaced"/>
</dbReference>
<evidence type="ECO:0000313" key="3">
    <source>
        <dbReference type="WBParaSite" id="TCONS_00016801.p1"/>
    </source>
</evidence>
<proteinExistence type="predicted"/>
<feature type="transmembrane region" description="Helical" evidence="1">
    <location>
        <begin position="473"/>
        <end position="494"/>
    </location>
</feature>
<feature type="transmembrane region" description="Helical" evidence="1">
    <location>
        <begin position="375"/>
        <end position="399"/>
    </location>
</feature>
<dbReference type="AlphaFoldDB" id="A0AAF5DQ65"/>
<evidence type="ECO:0000313" key="2">
    <source>
        <dbReference type="Proteomes" id="UP000035681"/>
    </source>
</evidence>
<dbReference type="GO" id="GO:0016020">
    <property type="term" value="C:membrane"/>
    <property type="evidence" value="ECO:0007669"/>
    <property type="project" value="TreeGrafter"/>
</dbReference>
<dbReference type="WBParaSite" id="TCONS_00016801.p1">
    <property type="protein sequence ID" value="TCONS_00016801.p1"/>
    <property type="gene ID" value="XLOC_011456"/>
</dbReference>
<keyword evidence="1" id="KW-0472">Membrane</keyword>
<feature type="transmembrane region" description="Helical" evidence="1">
    <location>
        <begin position="188"/>
        <end position="208"/>
    </location>
</feature>
<feature type="transmembrane region" description="Helical" evidence="1">
    <location>
        <begin position="312"/>
        <end position="331"/>
    </location>
</feature>